<evidence type="ECO:0000313" key="2">
    <source>
        <dbReference type="EMBL" id="GHF12508.1"/>
    </source>
</evidence>
<proteinExistence type="predicted"/>
<dbReference type="Proteomes" id="UP000617531">
    <property type="component" value="Unassembled WGS sequence"/>
</dbReference>
<reference evidence="2" key="1">
    <citation type="journal article" date="2014" name="Int. J. Syst. Evol. Microbiol.">
        <title>Complete genome sequence of Corynebacterium casei LMG S-19264T (=DSM 44701T), isolated from a smear-ripened cheese.</title>
        <authorList>
            <consortium name="US DOE Joint Genome Institute (JGI-PGF)"/>
            <person name="Walter F."/>
            <person name="Albersmeier A."/>
            <person name="Kalinowski J."/>
            <person name="Ruckert C."/>
        </authorList>
    </citation>
    <scope>NUCLEOTIDE SEQUENCE</scope>
    <source>
        <strain evidence="2">CGMCC 1.16548</strain>
    </source>
</reference>
<evidence type="ECO:0000313" key="3">
    <source>
        <dbReference type="Proteomes" id="UP000617531"/>
    </source>
</evidence>
<feature type="region of interest" description="Disordered" evidence="1">
    <location>
        <begin position="1"/>
        <end position="83"/>
    </location>
</feature>
<dbReference type="AlphaFoldDB" id="A0A8J3GPN0"/>
<organism evidence="2 3">
    <name type="scientific">Pseudolysinimonas yzui</name>
    <dbReference type="NCBI Taxonomy" id="2708254"/>
    <lineage>
        <taxon>Bacteria</taxon>
        <taxon>Bacillati</taxon>
        <taxon>Actinomycetota</taxon>
        <taxon>Actinomycetes</taxon>
        <taxon>Micrococcales</taxon>
        <taxon>Microbacteriaceae</taxon>
        <taxon>Pseudolysinimonas</taxon>
    </lineage>
</organism>
<reference evidence="2" key="2">
    <citation type="submission" date="2020-09" db="EMBL/GenBank/DDBJ databases">
        <authorList>
            <person name="Sun Q."/>
            <person name="Zhou Y."/>
        </authorList>
    </citation>
    <scope>NUCLEOTIDE SEQUENCE</scope>
    <source>
        <strain evidence="2">CGMCC 1.16548</strain>
    </source>
</reference>
<comment type="caution">
    <text evidence="2">The sequence shown here is derived from an EMBL/GenBank/DDBJ whole genome shotgun (WGS) entry which is preliminary data.</text>
</comment>
<name>A0A8J3GPN0_9MICO</name>
<sequence>MGTSGAFTGSASPEAKDLRDSIADWLSGQTGSPGPADQGSPAGMPSSTIGPGIGLWGRGSGGGGGGGGGSAGGGGSGGGGRSYGGVGRTVGRVSGPAGRAGSIARAYVAGDRGALEAAGLSYDELSRLGDPLEVGQRIADAAFDTLPDGSMADHEARLIVGDLIGWVLEAPAGQEPSPEAVVRHTIELMVNRAILTEVGDNIRQEPDRAKREATTQDIRNSAKVWAARADLSATGATPAEISAAIEGGVAELVQIWESE</sequence>
<protein>
    <submittedName>
        <fullName evidence="2">Uncharacterized protein</fullName>
    </submittedName>
</protein>
<feature type="compositionally biased region" description="Gly residues" evidence="1">
    <location>
        <begin position="51"/>
        <end position="83"/>
    </location>
</feature>
<keyword evidence="3" id="KW-1185">Reference proteome</keyword>
<evidence type="ECO:0000256" key="1">
    <source>
        <dbReference type="SAM" id="MobiDB-lite"/>
    </source>
</evidence>
<feature type="compositionally biased region" description="Polar residues" evidence="1">
    <location>
        <begin position="1"/>
        <end position="11"/>
    </location>
</feature>
<dbReference type="EMBL" id="BNAI01000002">
    <property type="protein sequence ID" value="GHF12508.1"/>
    <property type="molecule type" value="Genomic_DNA"/>
</dbReference>
<gene>
    <name evidence="2" type="ORF">GCM10011600_11600</name>
</gene>
<accession>A0A8J3GPN0</accession>